<evidence type="ECO:0000256" key="3">
    <source>
        <dbReference type="ARBA" id="ARBA00023172"/>
    </source>
</evidence>
<organism evidence="5 8">
    <name type="scientific">Phascolarctobacterium faecium</name>
    <dbReference type="NCBI Taxonomy" id="33025"/>
    <lineage>
        <taxon>Bacteria</taxon>
        <taxon>Bacillati</taxon>
        <taxon>Bacillota</taxon>
        <taxon>Negativicutes</taxon>
        <taxon>Acidaminococcales</taxon>
        <taxon>Acidaminococcaceae</taxon>
        <taxon>Phascolarctobacterium</taxon>
    </lineage>
</organism>
<dbReference type="RefSeq" id="WP_149992503.1">
    <property type="nucleotide sequence ID" value="NZ_WNBG01000008.1"/>
</dbReference>
<evidence type="ECO:0000313" key="5">
    <source>
        <dbReference type="EMBL" id="MTT76379.1"/>
    </source>
</evidence>
<dbReference type="EMBL" id="WNBM01000007">
    <property type="protein sequence ID" value="MTT76379.1"/>
    <property type="molecule type" value="Genomic_DNA"/>
</dbReference>
<gene>
    <name evidence="5" type="ORF">GMD11_08890</name>
    <name evidence="6" type="ORF">GMD18_08545</name>
</gene>
<dbReference type="InterPro" id="IPR011010">
    <property type="entry name" value="DNA_brk_join_enz"/>
</dbReference>
<evidence type="ECO:0000259" key="4">
    <source>
        <dbReference type="PROSITE" id="PS51898"/>
    </source>
</evidence>
<dbReference type="OrthoDB" id="9803188at2"/>
<evidence type="ECO:0000313" key="6">
    <source>
        <dbReference type="EMBL" id="MTU04443.1"/>
    </source>
</evidence>
<evidence type="ECO:0000313" key="7">
    <source>
        <dbReference type="Proteomes" id="UP000443070"/>
    </source>
</evidence>
<dbReference type="Proteomes" id="UP000484547">
    <property type="component" value="Unassembled WGS sequence"/>
</dbReference>
<dbReference type="Proteomes" id="UP000443070">
    <property type="component" value="Unassembled WGS sequence"/>
</dbReference>
<sequence>MKKRKRMKLPNGFGSIIFLPGNRRRPYAVLKTINGKSKYIGYFATYSESLIFLAECNRDPSIYLPSQITFSEIYKLEIAERKTKITAATAKNYDVSFGYCKVLHTRPLAGIKVIELQTIIKNLSAAGLGHATQKKVRQLYHNIYTYAVKYQIIAPTADISKFVDIDLPKRNKTKQPFNTRQLNRVKAFADSNETLSPYAMAIIMMCYSGARPSEFLSIEKNDVKLHSRFYKIRESKTAAGRNRLVPINRKVIHYYDYWLKRPGKTLVTDIDGNQLTYHKFLRIFDKIMKITHCKHKPHECRHTCATWLDNKGANKLSIKKILGHAIQDITDGTYTHKDLRQLKKAIDLL</sequence>
<evidence type="ECO:0000256" key="1">
    <source>
        <dbReference type="ARBA" id="ARBA00008857"/>
    </source>
</evidence>
<dbReference type="InterPro" id="IPR010998">
    <property type="entry name" value="Integrase_recombinase_N"/>
</dbReference>
<dbReference type="Gene3D" id="1.10.150.130">
    <property type="match status" value="1"/>
</dbReference>
<dbReference type="InterPro" id="IPR050090">
    <property type="entry name" value="Tyrosine_recombinase_XerCD"/>
</dbReference>
<protein>
    <submittedName>
        <fullName evidence="5">Tyrosine-type recombinase/integrase</fullName>
    </submittedName>
</protein>
<dbReference type="Gene3D" id="1.10.443.10">
    <property type="entry name" value="Intergrase catalytic core"/>
    <property type="match status" value="1"/>
</dbReference>
<feature type="domain" description="Tyr recombinase" evidence="4">
    <location>
        <begin position="174"/>
        <end position="347"/>
    </location>
</feature>
<keyword evidence="3" id="KW-0233">DNA recombination</keyword>
<accession>A0A7X3BW04</accession>
<dbReference type="GO" id="GO:0015074">
    <property type="term" value="P:DNA integration"/>
    <property type="evidence" value="ECO:0007669"/>
    <property type="project" value="InterPro"/>
</dbReference>
<dbReference type="InterPro" id="IPR002104">
    <property type="entry name" value="Integrase_catalytic"/>
</dbReference>
<dbReference type="CDD" id="cd00397">
    <property type="entry name" value="DNA_BRE_C"/>
    <property type="match status" value="1"/>
</dbReference>
<keyword evidence="2" id="KW-0238">DNA-binding</keyword>
<dbReference type="GO" id="GO:0006310">
    <property type="term" value="P:DNA recombination"/>
    <property type="evidence" value="ECO:0007669"/>
    <property type="project" value="UniProtKB-KW"/>
</dbReference>
<name>A0A7X3BW04_9FIRM</name>
<dbReference type="PANTHER" id="PTHR30349:SF41">
    <property type="entry name" value="INTEGRASE_RECOMBINASE PROTEIN MJ0367-RELATED"/>
    <property type="match status" value="1"/>
</dbReference>
<dbReference type="AlphaFoldDB" id="A0A7X3BW04"/>
<dbReference type="PROSITE" id="PS51898">
    <property type="entry name" value="TYR_RECOMBINASE"/>
    <property type="match status" value="1"/>
</dbReference>
<dbReference type="Pfam" id="PF00589">
    <property type="entry name" value="Phage_integrase"/>
    <property type="match status" value="1"/>
</dbReference>
<proteinExistence type="inferred from homology"/>
<dbReference type="EMBL" id="WNBW01000007">
    <property type="protein sequence ID" value="MTU04443.1"/>
    <property type="molecule type" value="Genomic_DNA"/>
</dbReference>
<reference evidence="7 8" key="1">
    <citation type="journal article" date="2019" name="Nat. Med.">
        <title>A library of human gut bacterial isolates paired with longitudinal multiomics data enables mechanistic microbiome research.</title>
        <authorList>
            <person name="Poyet M."/>
            <person name="Groussin M."/>
            <person name="Gibbons S.M."/>
            <person name="Avila-Pacheco J."/>
            <person name="Jiang X."/>
            <person name="Kearney S.M."/>
            <person name="Perrotta A.R."/>
            <person name="Berdy B."/>
            <person name="Zhao S."/>
            <person name="Lieberman T.D."/>
            <person name="Swanson P.K."/>
            <person name="Smith M."/>
            <person name="Roesemann S."/>
            <person name="Alexander J.E."/>
            <person name="Rich S.A."/>
            <person name="Livny J."/>
            <person name="Vlamakis H."/>
            <person name="Clish C."/>
            <person name="Bullock K."/>
            <person name="Deik A."/>
            <person name="Scott J."/>
            <person name="Pierce K.A."/>
            <person name="Xavier R.J."/>
            <person name="Alm E.J."/>
        </authorList>
    </citation>
    <scope>NUCLEOTIDE SEQUENCE [LARGE SCALE GENOMIC DNA]</scope>
    <source>
        <strain evidence="5 8">BIOML-A13</strain>
        <strain evidence="6 7">BIOML-A3</strain>
    </source>
</reference>
<dbReference type="PANTHER" id="PTHR30349">
    <property type="entry name" value="PHAGE INTEGRASE-RELATED"/>
    <property type="match status" value="1"/>
</dbReference>
<dbReference type="SUPFAM" id="SSF56349">
    <property type="entry name" value="DNA breaking-rejoining enzymes"/>
    <property type="match status" value="1"/>
</dbReference>
<evidence type="ECO:0000313" key="8">
    <source>
        <dbReference type="Proteomes" id="UP000484547"/>
    </source>
</evidence>
<evidence type="ECO:0000256" key="2">
    <source>
        <dbReference type="ARBA" id="ARBA00023125"/>
    </source>
</evidence>
<comment type="similarity">
    <text evidence="1">Belongs to the 'phage' integrase family.</text>
</comment>
<keyword evidence="7" id="KW-1185">Reference proteome</keyword>
<dbReference type="GO" id="GO:0003677">
    <property type="term" value="F:DNA binding"/>
    <property type="evidence" value="ECO:0007669"/>
    <property type="project" value="UniProtKB-KW"/>
</dbReference>
<dbReference type="InterPro" id="IPR013762">
    <property type="entry name" value="Integrase-like_cat_sf"/>
</dbReference>
<comment type="caution">
    <text evidence="5">The sequence shown here is derived from an EMBL/GenBank/DDBJ whole genome shotgun (WGS) entry which is preliminary data.</text>
</comment>